<evidence type="ECO:0000256" key="1">
    <source>
        <dbReference type="ARBA" id="ARBA00022701"/>
    </source>
</evidence>
<evidence type="ECO:0000313" key="4">
    <source>
        <dbReference type="Proteomes" id="UP000230423"/>
    </source>
</evidence>
<dbReference type="AlphaFoldDB" id="A0A2G9UM88"/>
<dbReference type="GO" id="GO:0005874">
    <property type="term" value="C:microtubule"/>
    <property type="evidence" value="ECO:0007669"/>
    <property type="project" value="UniProtKB-KW"/>
</dbReference>
<organism evidence="3 4">
    <name type="scientific">Teladorsagia circumcincta</name>
    <name type="common">Brown stomach worm</name>
    <name type="synonym">Ostertagia circumcincta</name>
    <dbReference type="NCBI Taxonomy" id="45464"/>
    <lineage>
        <taxon>Eukaryota</taxon>
        <taxon>Metazoa</taxon>
        <taxon>Ecdysozoa</taxon>
        <taxon>Nematoda</taxon>
        <taxon>Chromadorea</taxon>
        <taxon>Rhabditida</taxon>
        <taxon>Rhabditina</taxon>
        <taxon>Rhabditomorpha</taxon>
        <taxon>Strongyloidea</taxon>
        <taxon>Trichostrongylidae</taxon>
        <taxon>Teladorsagia</taxon>
    </lineage>
</organism>
<evidence type="ECO:0000259" key="2">
    <source>
        <dbReference type="Pfam" id="PF17681"/>
    </source>
</evidence>
<dbReference type="EMBL" id="KZ346133">
    <property type="protein sequence ID" value="PIO70852.1"/>
    <property type="molecule type" value="Genomic_DNA"/>
</dbReference>
<dbReference type="Proteomes" id="UP000230423">
    <property type="component" value="Unassembled WGS sequence"/>
</dbReference>
<reference evidence="3 4" key="1">
    <citation type="submission" date="2015-09" db="EMBL/GenBank/DDBJ databases">
        <title>Draft genome of the parasitic nematode Teladorsagia circumcincta isolate WARC Sus (inbred).</title>
        <authorList>
            <person name="Mitreva M."/>
        </authorList>
    </citation>
    <scope>NUCLEOTIDE SEQUENCE [LARGE SCALE GENOMIC DNA]</scope>
    <source>
        <strain evidence="3 4">S</strain>
    </source>
</reference>
<protein>
    <recommendedName>
        <fullName evidence="2">Gamma tubulin complex component protein N-terminal domain-containing protein</fullName>
    </recommendedName>
</protein>
<feature type="domain" description="Gamma tubulin complex component protein N-terminal" evidence="2">
    <location>
        <begin position="101"/>
        <end position="282"/>
    </location>
</feature>
<gene>
    <name evidence="3" type="ORF">TELCIR_07271</name>
</gene>
<keyword evidence="4" id="KW-1185">Reference proteome</keyword>
<evidence type="ECO:0000313" key="3">
    <source>
        <dbReference type="EMBL" id="PIO70852.1"/>
    </source>
</evidence>
<accession>A0A2G9UM88</accession>
<sequence>MCWANFAPLIRFTLAELKGKAQTTRLMSHIFAELELEKWFVKPVIPQMDWRSVRADLVSKRFAFLGPYPPCPWYRQLQDEFVALVNVSPEEQEHLMNDEVRMFLAGYETENIRFVYGNASDAPVSIKVNPSLDPFMRSAVERFKKIFIDIWYARVYGYALKHDYSFSLTTRAVAEEVVKRLNQLICPIIESEAYDLADFGLNTLSRSVATVQSSIKVYANVVTALKKERLIGGQVLTMLYNMRMRVIVEKEMRDIQELFEVAWKMFAMRVGAWVEQGLLNDSELEV</sequence>
<dbReference type="OrthoDB" id="2192946at2759"/>
<name>A0A2G9UM88_TELCI</name>
<dbReference type="InterPro" id="IPR041470">
    <property type="entry name" value="GCP_N"/>
</dbReference>
<dbReference type="Pfam" id="PF17681">
    <property type="entry name" value="GCP_N_terminal"/>
    <property type="match status" value="1"/>
</dbReference>
<proteinExistence type="predicted"/>
<keyword evidence="1" id="KW-0493">Microtubule</keyword>